<proteinExistence type="predicted"/>
<dbReference type="AlphaFoldDB" id="A0A1Y1IIA7"/>
<keyword evidence="4" id="KW-1185">Reference proteome</keyword>
<feature type="region of interest" description="Disordered" evidence="1">
    <location>
        <begin position="89"/>
        <end position="113"/>
    </location>
</feature>
<dbReference type="GO" id="GO:0016740">
    <property type="term" value="F:transferase activity"/>
    <property type="evidence" value="ECO:0007669"/>
    <property type="project" value="UniProtKB-KW"/>
</dbReference>
<keyword evidence="3" id="KW-0808">Transferase</keyword>
<dbReference type="PANTHER" id="PTHR46310">
    <property type="entry name" value="AMIDASE 1"/>
    <property type="match status" value="1"/>
</dbReference>
<sequence>MANANGDAFYLRESIPPTSTGELDSLTFAVKDCIDVKGMITYFGNPDWGRTHAVPQESSPVVEALLAAGAKCVGKTIMCEMASSIRGENEHFGTPTNPAAPGREPGGSSSGSAVAVASGEVDFALGTDTSGSSRIPPAYCGVLGIRPTHGALSTEHVAPLSPSLDTVGWFARDPLVFEKVGRVLLPPPRSPPRPPKQLLIPSEVWELSEGVPNARIISQVKGALRDTIRADRIRHIKLSPQLQAGIPSLAYFTARPFFQASTPLLALTAAADTIMWLEFLDIHGKWIEETKPKLGKELTGILARAREWPQDALPHARQAQKEAQAFFDELLEDDALLCVPTTAGLPPAVGSPPDVLAPFEARAEPLVSLSALAGFPQVTLPAGKSDEGWPLAVGLAAQRGSDLFLLEAVTLLAQRLTVS</sequence>
<evidence type="ECO:0000259" key="2">
    <source>
        <dbReference type="Pfam" id="PF01425"/>
    </source>
</evidence>
<feature type="domain" description="Amidase" evidence="2">
    <location>
        <begin position="11"/>
        <end position="173"/>
    </location>
</feature>
<name>A0A1Y1IIA7_KLENI</name>
<evidence type="ECO:0000313" key="3">
    <source>
        <dbReference type="EMBL" id="GAQ89792.1"/>
    </source>
</evidence>
<dbReference type="OMA" id="AGPMEEF"/>
<dbReference type="InterPro" id="IPR023631">
    <property type="entry name" value="Amidase_dom"/>
</dbReference>
<dbReference type="Gene3D" id="3.90.1300.10">
    <property type="entry name" value="Amidase signature (AS) domain"/>
    <property type="match status" value="1"/>
</dbReference>
<dbReference type="Proteomes" id="UP000054558">
    <property type="component" value="Unassembled WGS sequence"/>
</dbReference>
<gene>
    <name evidence="3" type="ORF">KFL_005630050</name>
</gene>
<reference evidence="3 4" key="1">
    <citation type="journal article" date="2014" name="Nat. Commun.">
        <title>Klebsormidium flaccidum genome reveals primary factors for plant terrestrial adaptation.</title>
        <authorList>
            <person name="Hori K."/>
            <person name="Maruyama F."/>
            <person name="Fujisawa T."/>
            <person name="Togashi T."/>
            <person name="Yamamoto N."/>
            <person name="Seo M."/>
            <person name="Sato S."/>
            <person name="Yamada T."/>
            <person name="Mori H."/>
            <person name="Tajima N."/>
            <person name="Moriyama T."/>
            <person name="Ikeuchi M."/>
            <person name="Watanabe M."/>
            <person name="Wada H."/>
            <person name="Kobayashi K."/>
            <person name="Saito M."/>
            <person name="Masuda T."/>
            <person name="Sasaki-Sekimoto Y."/>
            <person name="Mashiguchi K."/>
            <person name="Awai K."/>
            <person name="Shimojima M."/>
            <person name="Masuda S."/>
            <person name="Iwai M."/>
            <person name="Nobusawa T."/>
            <person name="Narise T."/>
            <person name="Kondo S."/>
            <person name="Saito H."/>
            <person name="Sato R."/>
            <person name="Murakawa M."/>
            <person name="Ihara Y."/>
            <person name="Oshima-Yamada Y."/>
            <person name="Ohtaka K."/>
            <person name="Satoh M."/>
            <person name="Sonobe K."/>
            <person name="Ishii M."/>
            <person name="Ohtani R."/>
            <person name="Kanamori-Sato M."/>
            <person name="Honoki R."/>
            <person name="Miyazaki D."/>
            <person name="Mochizuki H."/>
            <person name="Umetsu J."/>
            <person name="Higashi K."/>
            <person name="Shibata D."/>
            <person name="Kamiya Y."/>
            <person name="Sato N."/>
            <person name="Nakamura Y."/>
            <person name="Tabata S."/>
            <person name="Ida S."/>
            <person name="Kurokawa K."/>
            <person name="Ohta H."/>
        </authorList>
    </citation>
    <scope>NUCLEOTIDE SEQUENCE [LARGE SCALE GENOMIC DNA]</scope>
    <source>
        <strain evidence="3 4">NIES-2285</strain>
    </source>
</reference>
<dbReference type="InterPro" id="IPR036928">
    <property type="entry name" value="AS_sf"/>
</dbReference>
<evidence type="ECO:0000313" key="4">
    <source>
        <dbReference type="Proteomes" id="UP000054558"/>
    </source>
</evidence>
<dbReference type="STRING" id="105231.A0A1Y1IIA7"/>
<organism evidence="3 4">
    <name type="scientific">Klebsormidium nitens</name>
    <name type="common">Green alga</name>
    <name type="synonym">Ulothrix nitens</name>
    <dbReference type="NCBI Taxonomy" id="105231"/>
    <lineage>
        <taxon>Eukaryota</taxon>
        <taxon>Viridiplantae</taxon>
        <taxon>Streptophyta</taxon>
        <taxon>Klebsormidiophyceae</taxon>
        <taxon>Klebsormidiales</taxon>
        <taxon>Klebsormidiaceae</taxon>
        <taxon>Klebsormidium</taxon>
    </lineage>
</organism>
<accession>A0A1Y1IIA7</accession>
<dbReference type="PANTHER" id="PTHR46310:SF7">
    <property type="entry name" value="AMIDASE 1"/>
    <property type="match status" value="1"/>
</dbReference>
<evidence type="ECO:0000256" key="1">
    <source>
        <dbReference type="SAM" id="MobiDB-lite"/>
    </source>
</evidence>
<protein>
    <submittedName>
        <fullName evidence="3">Aspartyl/glutamyl-tRNA amidotransferase subunit A</fullName>
    </submittedName>
</protein>
<dbReference type="SUPFAM" id="SSF75304">
    <property type="entry name" value="Amidase signature (AS) enzymes"/>
    <property type="match status" value="1"/>
</dbReference>
<dbReference type="EMBL" id="DF237512">
    <property type="protein sequence ID" value="GAQ89792.1"/>
    <property type="molecule type" value="Genomic_DNA"/>
</dbReference>
<dbReference type="OrthoDB" id="245563at2759"/>
<dbReference type="Pfam" id="PF01425">
    <property type="entry name" value="Amidase"/>
    <property type="match status" value="1"/>
</dbReference>